<dbReference type="InterPro" id="IPR001304">
    <property type="entry name" value="C-type_lectin-like"/>
</dbReference>
<dbReference type="InterPro" id="IPR028994">
    <property type="entry name" value="Integrin_alpha_N"/>
</dbReference>
<dbReference type="Gene3D" id="2.130.10.130">
    <property type="entry name" value="Integrin alpha, N-terminal"/>
    <property type="match status" value="1"/>
</dbReference>
<dbReference type="RefSeq" id="WP_169262888.1">
    <property type="nucleotide sequence ID" value="NZ_CAWOXK010000001.1"/>
</dbReference>
<keyword evidence="1" id="KW-0732">Signal</keyword>
<name>A0A856MFP8_9CYAN</name>
<evidence type="ECO:0000313" key="4">
    <source>
        <dbReference type="Proteomes" id="UP000503129"/>
    </source>
</evidence>
<evidence type="ECO:0000256" key="1">
    <source>
        <dbReference type="ARBA" id="ARBA00022729"/>
    </source>
</evidence>
<dbReference type="InterPro" id="IPR016187">
    <property type="entry name" value="CTDL_fold"/>
</dbReference>
<dbReference type="PANTHER" id="PTHR46580">
    <property type="entry name" value="SENSOR KINASE-RELATED"/>
    <property type="match status" value="1"/>
</dbReference>
<keyword evidence="4" id="KW-1185">Reference proteome</keyword>
<dbReference type="InterPro" id="IPR016186">
    <property type="entry name" value="C-type_lectin-like/link_sf"/>
</dbReference>
<evidence type="ECO:0000313" key="3">
    <source>
        <dbReference type="EMBL" id="QDL09070.1"/>
    </source>
</evidence>
<proteinExistence type="predicted"/>
<dbReference type="Pfam" id="PF13517">
    <property type="entry name" value="FG-GAP_3"/>
    <property type="match status" value="2"/>
</dbReference>
<dbReference type="SUPFAM" id="SSF69318">
    <property type="entry name" value="Integrin alpha N-terminal domain"/>
    <property type="match status" value="1"/>
</dbReference>
<accession>A0A856MFP8</accession>
<evidence type="ECO:0000259" key="2">
    <source>
        <dbReference type="PROSITE" id="PS50041"/>
    </source>
</evidence>
<organism evidence="3 4">
    <name type="scientific">Brasilonema sennae CENA114</name>
    <dbReference type="NCBI Taxonomy" id="415709"/>
    <lineage>
        <taxon>Bacteria</taxon>
        <taxon>Bacillati</taxon>
        <taxon>Cyanobacteriota</taxon>
        <taxon>Cyanophyceae</taxon>
        <taxon>Nostocales</taxon>
        <taxon>Scytonemataceae</taxon>
        <taxon>Brasilonema</taxon>
        <taxon>Bromeliae group (in: Brasilonema)</taxon>
    </lineage>
</organism>
<dbReference type="Proteomes" id="UP000503129">
    <property type="component" value="Chromosome"/>
</dbReference>
<gene>
    <name evidence="3" type="ORF">DP114_15225</name>
</gene>
<sequence length="615" mass="66200">MVQTLNVSGTTNYTAAATPQIVAANLTISDPADNGNLNGVSVIINSNFNKDQDQLGINGQNGTNGTINGLNWNYNTTTGILSITGTASNQAYQDALRQVTYSNNSQTPTTTPRSIEFSLGTTLGSADNNHFYEFVSAPKITWTEAQSVAASREYLGLKGYLATITSDKEQNFIQGKLQGNGWTGGSDGAVEGDWRWVTGPETGTAFWIGDATGNPVNGQYSNWAPGEPNNLFGSEKYAHLIGNSAIGQTLIGKWNDLSDNVETGEYIPQGYIVEYGGLPGDPTVQLTGSVTVNVTGNASANVKNPAKFDFTGDGKPDILWRNYKTDETAIWELDGTTLKQAYSLPKTLNPDWKIQGQADFTGDGKTDVVWRNYATGETGFWQMNGSTLEKAIISTPVADLNWEIKGVSDFTGDGKQDLLWRNKKTGENGIWEMDGTTLKKSTLLTSADISWEIKGLADFTGDGKDEILWRNKTTGENAIWQLDGTSLKQSTPLSAYAGDTSWDIAGQADFTGDGKVDILWRNYRTGDNAILPMDGTNPQQAIALNKLDIGWQVAGLANFTNDGNVDILWRNSGTDETAIWQMNGTNLAQASALPKTGGNAWEIISPTSFPAGTVG</sequence>
<dbReference type="InterPro" id="IPR013517">
    <property type="entry name" value="FG-GAP"/>
</dbReference>
<protein>
    <recommendedName>
        <fullName evidence="2">C-type lectin domain-containing protein</fullName>
    </recommendedName>
</protein>
<dbReference type="SMART" id="SM00034">
    <property type="entry name" value="CLECT"/>
    <property type="match status" value="1"/>
</dbReference>
<dbReference type="AlphaFoldDB" id="A0A856MFP8"/>
<dbReference type="EMBL" id="CP030118">
    <property type="protein sequence ID" value="QDL09070.1"/>
    <property type="molecule type" value="Genomic_DNA"/>
</dbReference>
<dbReference type="PROSITE" id="PS50041">
    <property type="entry name" value="C_TYPE_LECTIN_2"/>
    <property type="match status" value="1"/>
</dbReference>
<dbReference type="PANTHER" id="PTHR46580:SF2">
    <property type="entry name" value="MAM DOMAIN-CONTAINING PROTEIN"/>
    <property type="match status" value="1"/>
</dbReference>
<dbReference type="Gene3D" id="3.10.100.10">
    <property type="entry name" value="Mannose-Binding Protein A, subunit A"/>
    <property type="match status" value="1"/>
</dbReference>
<feature type="domain" description="C-type lectin" evidence="2">
    <location>
        <begin position="127"/>
        <end position="256"/>
    </location>
</feature>
<dbReference type="KEGG" id="bsen:DP114_15225"/>
<reference evidence="3 4" key="1">
    <citation type="submission" date="2018-06" db="EMBL/GenBank/DDBJ databases">
        <title>Comparative genomics of Brasilonema spp. strains.</title>
        <authorList>
            <person name="Alvarenga D.O."/>
            <person name="Fiore M.F."/>
            <person name="Varani A.M."/>
        </authorList>
    </citation>
    <scope>NUCLEOTIDE SEQUENCE [LARGE SCALE GENOMIC DNA]</scope>
    <source>
        <strain evidence="3 4">CENA114</strain>
    </source>
</reference>
<dbReference type="SUPFAM" id="SSF56436">
    <property type="entry name" value="C-type lectin-like"/>
    <property type="match status" value="1"/>
</dbReference>